<dbReference type="InterPro" id="IPR016181">
    <property type="entry name" value="Acyl_CoA_acyltransferase"/>
</dbReference>
<proteinExistence type="predicted"/>
<protein>
    <recommendedName>
        <fullName evidence="1">N-acetyltransferase domain-containing protein</fullName>
    </recommendedName>
</protein>
<evidence type="ECO:0000259" key="1">
    <source>
        <dbReference type="PROSITE" id="PS51186"/>
    </source>
</evidence>
<accession>A0A1F5F5A9</accession>
<dbReference type="EMBL" id="MFAK01000024">
    <property type="protein sequence ID" value="OGD74833.1"/>
    <property type="molecule type" value="Genomic_DNA"/>
</dbReference>
<dbReference type="PROSITE" id="PS51186">
    <property type="entry name" value="GNAT"/>
    <property type="match status" value="1"/>
</dbReference>
<sequence length="122" mass="14289">MKLREQISEIAQLHRKTLPHTWNSQRGEKFIVWLYRIVNTVGYIKTVQRERKIVGVMSGVGRLILTLCVDPDSQRQGVGKQLIESLQGRIYVYTEECTTGFYYKMGFRKLIRCGRIVLLVRK</sequence>
<reference evidence="2 3" key="1">
    <citation type="journal article" date="2016" name="Nat. Commun.">
        <title>Thousands of microbial genomes shed light on interconnected biogeochemical processes in an aquifer system.</title>
        <authorList>
            <person name="Anantharaman K."/>
            <person name="Brown C.T."/>
            <person name="Hug L.A."/>
            <person name="Sharon I."/>
            <person name="Castelle C.J."/>
            <person name="Probst A.J."/>
            <person name="Thomas B.C."/>
            <person name="Singh A."/>
            <person name="Wilkins M.J."/>
            <person name="Karaoz U."/>
            <person name="Brodie E.L."/>
            <person name="Williams K.H."/>
            <person name="Hubbard S.S."/>
            <person name="Banfield J.F."/>
        </authorList>
    </citation>
    <scope>NUCLEOTIDE SEQUENCE [LARGE SCALE GENOMIC DNA]</scope>
</reference>
<organism evidence="2 3">
    <name type="scientific">Candidatus Collierbacteria bacterium RIFOXYA2_FULL_46_10</name>
    <dbReference type="NCBI Taxonomy" id="1817726"/>
    <lineage>
        <taxon>Bacteria</taxon>
        <taxon>Candidatus Collieribacteriota</taxon>
    </lineage>
</organism>
<dbReference type="GO" id="GO:0016747">
    <property type="term" value="F:acyltransferase activity, transferring groups other than amino-acyl groups"/>
    <property type="evidence" value="ECO:0007669"/>
    <property type="project" value="InterPro"/>
</dbReference>
<gene>
    <name evidence="2" type="ORF">A2228_00110</name>
</gene>
<dbReference type="InterPro" id="IPR000182">
    <property type="entry name" value="GNAT_dom"/>
</dbReference>
<evidence type="ECO:0000313" key="2">
    <source>
        <dbReference type="EMBL" id="OGD74833.1"/>
    </source>
</evidence>
<dbReference type="CDD" id="cd04301">
    <property type="entry name" value="NAT_SF"/>
    <property type="match status" value="1"/>
</dbReference>
<feature type="domain" description="N-acetyltransferase" evidence="1">
    <location>
        <begin position="1"/>
        <end position="122"/>
    </location>
</feature>
<dbReference type="SUPFAM" id="SSF55729">
    <property type="entry name" value="Acyl-CoA N-acyltransferases (Nat)"/>
    <property type="match status" value="1"/>
</dbReference>
<name>A0A1F5F5A9_9BACT</name>
<evidence type="ECO:0000313" key="3">
    <source>
        <dbReference type="Proteomes" id="UP000176191"/>
    </source>
</evidence>
<dbReference type="Proteomes" id="UP000176191">
    <property type="component" value="Unassembled WGS sequence"/>
</dbReference>
<dbReference type="Pfam" id="PF13508">
    <property type="entry name" value="Acetyltransf_7"/>
    <property type="match status" value="1"/>
</dbReference>
<dbReference type="Gene3D" id="3.40.630.30">
    <property type="match status" value="1"/>
</dbReference>
<comment type="caution">
    <text evidence="2">The sequence shown here is derived from an EMBL/GenBank/DDBJ whole genome shotgun (WGS) entry which is preliminary data.</text>
</comment>
<dbReference type="AlphaFoldDB" id="A0A1F5F5A9"/>